<dbReference type="PANTHER" id="PTHR11839:SF5">
    <property type="entry name" value="ADP-RIBOSE PYROPHOSPHATASE"/>
    <property type="match status" value="1"/>
</dbReference>
<evidence type="ECO:0000259" key="14">
    <source>
        <dbReference type="PROSITE" id="PS51462"/>
    </source>
</evidence>
<dbReference type="EC" id="3.6.1.13" evidence="3"/>
<dbReference type="Pfam" id="PF00293">
    <property type="entry name" value="NUDIX"/>
    <property type="match status" value="1"/>
</dbReference>
<comment type="similarity">
    <text evidence="2">Belongs to the Nudix hydrolase family. NudF subfamily.</text>
</comment>
<comment type="catalytic activity">
    <reaction evidence="12">
        <text>ADP-D-ribose + H2O = D-ribose 5-phosphate + AMP + 2 H(+)</text>
        <dbReference type="Rhea" id="RHEA:10412"/>
        <dbReference type="ChEBI" id="CHEBI:15377"/>
        <dbReference type="ChEBI" id="CHEBI:15378"/>
        <dbReference type="ChEBI" id="CHEBI:57967"/>
        <dbReference type="ChEBI" id="CHEBI:78346"/>
        <dbReference type="ChEBI" id="CHEBI:456215"/>
        <dbReference type="EC" id="3.6.1.13"/>
    </reaction>
</comment>
<name>A0A1G5SD60_9PROT</name>
<dbReference type="GO" id="GO:0019144">
    <property type="term" value="F:ADP-sugar diphosphatase activity"/>
    <property type="evidence" value="ECO:0007669"/>
    <property type="project" value="TreeGrafter"/>
</dbReference>
<comment type="cofactor">
    <cofactor evidence="1 13">
        <name>Mg(2+)</name>
        <dbReference type="ChEBI" id="CHEBI:18420"/>
    </cofactor>
</comment>
<evidence type="ECO:0000313" key="15">
    <source>
        <dbReference type="EMBL" id="SCZ84927.1"/>
    </source>
</evidence>
<proteinExistence type="inferred from homology"/>
<protein>
    <recommendedName>
        <fullName evidence="4">ADP-ribose pyrophosphatase</fullName>
        <ecNumber evidence="3">3.6.1.13</ecNumber>
    </recommendedName>
    <alternativeName>
        <fullName evidence="9">ADP-ribose diphosphatase</fullName>
    </alternativeName>
    <alternativeName>
        <fullName evidence="11">ADP-ribose phosphohydrolase</fullName>
    </alternativeName>
    <alternativeName>
        <fullName evidence="10">Adenosine diphosphoribose pyrophosphatase</fullName>
    </alternativeName>
</protein>
<keyword evidence="5 13" id="KW-0479">Metal-binding</keyword>
<feature type="binding site" evidence="13">
    <location>
        <position position="125"/>
    </location>
    <ligand>
        <name>Mg(2+)</name>
        <dbReference type="ChEBI" id="CHEBI:18420"/>
        <label>1</label>
    </ligand>
</feature>
<dbReference type="GO" id="GO:0046872">
    <property type="term" value="F:metal ion binding"/>
    <property type="evidence" value="ECO:0007669"/>
    <property type="project" value="UniProtKB-KW"/>
</dbReference>
<feature type="binding site" evidence="13">
    <location>
        <position position="129"/>
    </location>
    <ligand>
        <name>Mg(2+)</name>
        <dbReference type="ChEBI" id="CHEBI:18420"/>
        <label>1</label>
    </ligand>
</feature>
<evidence type="ECO:0000313" key="16">
    <source>
        <dbReference type="Proteomes" id="UP000198729"/>
    </source>
</evidence>
<sequence length="226" mass="24971">MSECTNKQLQEIYGECSFSEVAADDDLSYEILDKAVCYQGFFRMERYHVRHHKFSGEWSKPFTRELLERGHAAAVLPYDPEMDCVVLIEQFRIGALKAPGGAWLLEIVAGIIDADETPQQVVIREAVEEAGCHIAELVPLYDYLVSPGGTSEQIALFCGKTDTTKVADGTIHGLANEDEDIRVHVMALSKALTLLSSGAVKSASAIIALQWLALNREAIRLRWSTG</sequence>
<keyword evidence="16" id="KW-1185">Reference proteome</keyword>
<feature type="binding site" evidence="13">
    <location>
        <position position="179"/>
    </location>
    <ligand>
        <name>Mg(2+)</name>
        <dbReference type="ChEBI" id="CHEBI:18420"/>
        <label>1</label>
    </ligand>
</feature>
<dbReference type="SUPFAM" id="SSF55811">
    <property type="entry name" value="Nudix"/>
    <property type="match status" value="1"/>
</dbReference>
<evidence type="ECO:0000256" key="4">
    <source>
        <dbReference type="ARBA" id="ARBA00013297"/>
    </source>
</evidence>
<dbReference type="InterPro" id="IPR004385">
    <property type="entry name" value="NDP_pyrophosphatase"/>
</dbReference>
<keyword evidence="6 15" id="KW-0378">Hydrolase</keyword>
<dbReference type="AlphaFoldDB" id="A0A1G5SD60"/>
<evidence type="ECO:0000256" key="3">
    <source>
        <dbReference type="ARBA" id="ARBA00012453"/>
    </source>
</evidence>
<dbReference type="GO" id="GO:0006753">
    <property type="term" value="P:nucleoside phosphate metabolic process"/>
    <property type="evidence" value="ECO:0007669"/>
    <property type="project" value="TreeGrafter"/>
</dbReference>
<dbReference type="PROSITE" id="PS51462">
    <property type="entry name" value="NUDIX"/>
    <property type="match status" value="1"/>
</dbReference>
<dbReference type="InterPro" id="IPR015797">
    <property type="entry name" value="NUDIX_hydrolase-like_dom_sf"/>
</dbReference>
<dbReference type="InterPro" id="IPR020084">
    <property type="entry name" value="NUDIX_hydrolase_CS"/>
</dbReference>
<evidence type="ECO:0000256" key="10">
    <source>
        <dbReference type="ARBA" id="ARBA00030308"/>
    </source>
</evidence>
<dbReference type="CDD" id="cd24155">
    <property type="entry name" value="NUDIX_ADPRase"/>
    <property type="match status" value="1"/>
</dbReference>
<dbReference type="GO" id="GO:0047631">
    <property type="term" value="F:ADP-ribose diphosphatase activity"/>
    <property type="evidence" value="ECO:0007669"/>
    <property type="project" value="UniProtKB-EC"/>
</dbReference>
<dbReference type="PANTHER" id="PTHR11839">
    <property type="entry name" value="UDP/ADP-SUGAR PYROPHOSPHATASE"/>
    <property type="match status" value="1"/>
</dbReference>
<evidence type="ECO:0000256" key="9">
    <source>
        <dbReference type="ARBA" id="ARBA00030162"/>
    </source>
</evidence>
<evidence type="ECO:0000256" key="6">
    <source>
        <dbReference type="ARBA" id="ARBA00022801"/>
    </source>
</evidence>
<evidence type="ECO:0000256" key="12">
    <source>
        <dbReference type="ARBA" id="ARBA00049546"/>
    </source>
</evidence>
<dbReference type="RefSeq" id="WP_245654670.1">
    <property type="nucleotide sequence ID" value="NZ_FMWO01000038.1"/>
</dbReference>
<evidence type="ECO:0000256" key="7">
    <source>
        <dbReference type="ARBA" id="ARBA00022842"/>
    </source>
</evidence>
<dbReference type="GO" id="GO:0019693">
    <property type="term" value="P:ribose phosphate metabolic process"/>
    <property type="evidence" value="ECO:0007669"/>
    <property type="project" value="TreeGrafter"/>
</dbReference>
<dbReference type="Gene3D" id="3.90.79.10">
    <property type="entry name" value="Nucleoside Triphosphate Pyrophosphohydrolase"/>
    <property type="match status" value="1"/>
</dbReference>
<feature type="binding site" evidence="13">
    <location>
        <position position="109"/>
    </location>
    <ligand>
        <name>Mg(2+)</name>
        <dbReference type="ChEBI" id="CHEBI:18420"/>
        <label>1</label>
    </ligand>
</feature>
<keyword evidence="7 13" id="KW-0460">Magnesium</keyword>
<dbReference type="Proteomes" id="UP000198729">
    <property type="component" value="Unassembled WGS sequence"/>
</dbReference>
<dbReference type="NCBIfam" id="TIGR00052">
    <property type="entry name" value="nudix-type nucleoside diphosphatase, YffH/AdpP family"/>
    <property type="match status" value="1"/>
</dbReference>
<reference evidence="15 16" key="1">
    <citation type="submission" date="2016-10" db="EMBL/GenBank/DDBJ databases">
        <authorList>
            <person name="de Groot N.N."/>
        </authorList>
    </citation>
    <scope>NUCLEOTIDE SEQUENCE [LARGE SCALE GENOMIC DNA]</scope>
    <source>
        <strain evidence="15">1</strain>
    </source>
</reference>
<comment type="function">
    <text evidence="8">Acts on ADP-mannose and ADP-glucose as well as ADP-ribose. Prevents glycogen biosynthesis. The reaction catalyzed by this enzyme is a limiting step of the gluconeogenic process.</text>
</comment>
<dbReference type="EMBL" id="FMWO01000038">
    <property type="protein sequence ID" value="SCZ84927.1"/>
    <property type="molecule type" value="Genomic_DNA"/>
</dbReference>
<gene>
    <name evidence="15" type="primary">nudF</name>
    <name evidence="15" type="ORF">NSMM_310009</name>
</gene>
<evidence type="ECO:0000256" key="5">
    <source>
        <dbReference type="ARBA" id="ARBA00022723"/>
    </source>
</evidence>
<evidence type="ECO:0000256" key="11">
    <source>
        <dbReference type="ARBA" id="ARBA00033056"/>
    </source>
</evidence>
<dbReference type="GO" id="GO:0005829">
    <property type="term" value="C:cytosol"/>
    <property type="evidence" value="ECO:0007669"/>
    <property type="project" value="TreeGrafter"/>
</dbReference>
<dbReference type="PROSITE" id="PS00893">
    <property type="entry name" value="NUDIX_BOX"/>
    <property type="match status" value="1"/>
</dbReference>
<feature type="domain" description="Nudix hydrolase" evidence="14">
    <location>
        <begin position="68"/>
        <end position="208"/>
    </location>
</feature>
<accession>A0A1G5SD60</accession>
<dbReference type="InterPro" id="IPR000086">
    <property type="entry name" value="NUDIX_hydrolase_dom"/>
</dbReference>
<dbReference type="STRING" id="51642.NSMM_310009"/>
<evidence type="ECO:0000256" key="1">
    <source>
        <dbReference type="ARBA" id="ARBA00001946"/>
    </source>
</evidence>
<evidence type="ECO:0000256" key="8">
    <source>
        <dbReference type="ARBA" id="ARBA00025164"/>
    </source>
</evidence>
<evidence type="ECO:0000256" key="13">
    <source>
        <dbReference type="PIRSR" id="PIRSR604385-2"/>
    </source>
</evidence>
<organism evidence="15 16">
    <name type="scientific">Nitrosomonas mobilis</name>
    <dbReference type="NCBI Taxonomy" id="51642"/>
    <lineage>
        <taxon>Bacteria</taxon>
        <taxon>Pseudomonadati</taxon>
        <taxon>Pseudomonadota</taxon>
        <taxon>Betaproteobacteria</taxon>
        <taxon>Nitrosomonadales</taxon>
        <taxon>Nitrosomonadaceae</taxon>
        <taxon>Nitrosomonas</taxon>
    </lineage>
</organism>
<evidence type="ECO:0000256" key="2">
    <source>
        <dbReference type="ARBA" id="ARBA00007482"/>
    </source>
</evidence>